<reference evidence="1 2" key="1">
    <citation type="journal article" date="2012" name="J. Am. Chem. Soc.">
        <title>Bacterial biosynthesis and maturation of the didemnin anti-cancer agents.</title>
        <authorList>
            <person name="Xu Y."/>
            <person name="Kersten R.D."/>
            <person name="Nam S.J."/>
            <person name="Lu L."/>
            <person name="Al-Suwailem A.M."/>
            <person name="Zheng H."/>
            <person name="Fenical W."/>
            <person name="Dorrestein P.C."/>
            <person name="Moore B.S."/>
            <person name="Qian P.Y."/>
        </authorList>
    </citation>
    <scope>NUCLEOTIDE SEQUENCE [LARGE SCALE GENOMIC DNA]</scope>
    <source>
        <strain evidence="1 2">KA081020-065</strain>
    </source>
</reference>
<dbReference type="RefSeq" id="WP_014743595.1">
    <property type="nucleotide sequence ID" value="NC_017956.1"/>
</dbReference>
<protein>
    <submittedName>
        <fullName evidence="1">Uncharacterized protein</fullName>
    </submittedName>
</protein>
<dbReference type="AlphaFoldDB" id="I3TGM7"/>
<accession>I3TGM7</accession>
<sequence length="71" mass="8309">MPENAKLYERIYFAPSAANLHRLFDQLGADASYLMLHRYGRNHWAVQRHGTIVTEGDWQDVKRWCAEYLAG</sequence>
<evidence type="ECO:0000313" key="2">
    <source>
        <dbReference type="Proteomes" id="UP000005258"/>
    </source>
</evidence>
<dbReference type="Proteomes" id="UP000005258">
    <property type="component" value="Chromosome"/>
</dbReference>
<keyword evidence="2" id="KW-1185">Reference proteome</keyword>
<dbReference type="STRING" id="1110502.TMO_0076"/>
<gene>
    <name evidence="1" type="ordered locus">TMO_0076</name>
</gene>
<dbReference type="KEGG" id="tmo:TMO_0076"/>
<name>I3TGM7_TISMK</name>
<proteinExistence type="predicted"/>
<evidence type="ECO:0000313" key="1">
    <source>
        <dbReference type="EMBL" id="AFK51915.1"/>
    </source>
</evidence>
<organism evidence="1 2">
    <name type="scientific">Tistrella mobilis (strain KA081020-065)</name>
    <dbReference type="NCBI Taxonomy" id="1110502"/>
    <lineage>
        <taxon>Bacteria</taxon>
        <taxon>Pseudomonadati</taxon>
        <taxon>Pseudomonadota</taxon>
        <taxon>Alphaproteobacteria</taxon>
        <taxon>Geminicoccales</taxon>
        <taxon>Geminicoccaceae</taxon>
        <taxon>Tistrella</taxon>
    </lineage>
</organism>
<dbReference type="EMBL" id="CP003236">
    <property type="protein sequence ID" value="AFK51915.1"/>
    <property type="molecule type" value="Genomic_DNA"/>
</dbReference>
<dbReference type="HOGENOM" id="CLU_2738813_0_0_5"/>